<organism evidence="1 2">
    <name type="scientific">Dokdonella immobilis</name>
    <dbReference type="NCBI Taxonomy" id="578942"/>
    <lineage>
        <taxon>Bacteria</taxon>
        <taxon>Pseudomonadati</taxon>
        <taxon>Pseudomonadota</taxon>
        <taxon>Gammaproteobacteria</taxon>
        <taxon>Lysobacterales</taxon>
        <taxon>Rhodanobacteraceae</taxon>
        <taxon>Dokdonella</taxon>
    </lineage>
</organism>
<dbReference type="AlphaFoldDB" id="A0A1I4YC22"/>
<name>A0A1I4YC22_9GAMM</name>
<dbReference type="EMBL" id="FOVF01000016">
    <property type="protein sequence ID" value="SFN35641.1"/>
    <property type="molecule type" value="Genomic_DNA"/>
</dbReference>
<sequence length="112" mass="12902">MTTHDHDEPDIDEARQHEWWVTIIGDTLVWARLTVLDSGIAEIFDSSGERPRYDDEQHARMALLDAEFRAFDGLDEEDAAMMGFDLESVEPPRAEDEEELLSLMVQKLARIQ</sequence>
<dbReference type="STRING" id="578942.SAMN05216289_11661"/>
<gene>
    <name evidence="1" type="ORF">SAMN05216289_11661</name>
</gene>
<dbReference type="OrthoDB" id="5966186at2"/>
<proteinExistence type="predicted"/>
<keyword evidence="2" id="KW-1185">Reference proteome</keyword>
<dbReference type="Proteomes" id="UP000198575">
    <property type="component" value="Unassembled WGS sequence"/>
</dbReference>
<protein>
    <submittedName>
        <fullName evidence="1">Uncharacterized protein</fullName>
    </submittedName>
</protein>
<evidence type="ECO:0000313" key="2">
    <source>
        <dbReference type="Proteomes" id="UP000198575"/>
    </source>
</evidence>
<reference evidence="1 2" key="1">
    <citation type="submission" date="2016-10" db="EMBL/GenBank/DDBJ databases">
        <authorList>
            <person name="de Groot N.N."/>
        </authorList>
    </citation>
    <scope>NUCLEOTIDE SEQUENCE [LARGE SCALE GENOMIC DNA]</scope>
    <source>
        <strain evidence="1 2">CGMCC 1.7659</strain>
    </source>
</reference>
<accession>A0A1I4YC22</accession>
<dbReference type="RefSeq" id="WP_092408199.1">
    <property type="nucleotide sequence ID" value="NZ_FOVF01000016.1"/>
</dbReference>
<evidence type="ECO:0000313" key="1">
    <source>
        <dbReference type="EMBL" id="SFN35641.1"/>
    </source>
</evidence>